<dbReference type="Gene3D" id="2.40.50.140">
    <property type="entry name" value="Nucleic acid-binding proteins"/>
    <property type="match status" value="1"/>
</dbReference>
<dbReference type="PROSITE" id="PS51857">
    <property type="entry name" value="CSD_2"/>
    <property type="match status" value="1"/>
</dbReference>
<reference evidence="5 6" key="1">
    <citation type="submission" date="2016-10" db="EMBL/GenBank/DDBJ databases">
        <authorList>
            <person name="de Groot N.N."/>
        </authorList>
    </citation>
    <scope>NUCLEOTIDE SEQUENCE [LARGE SCALE GENOMIC DNA]</scope>
    <source>
        <strain evidence="5 6">CGMCC 1.6291</strain>
    </source>
</reference>
<keyword evidence="5" id="KW-0238">DNA-binding</keyword>
<gene>
    <name evidence="5" type="ORF">SAMN04488052_102300</name>
</gene>
<dbReference type="SMART" id="SM00357">
    <property type="entry name" value="CSP"/>
    <property type="match status" value="1"/>
</dbReference>
<dbReference type="PRINTS" id="PR00050">
    <property type="entry name" value="COLDSHOCK"/>
</dbReference>
<proteinExistence type="predicted"/>
<dbReference type="STRING" id="406100.SAMN04488052_102300"/>
<dbReference type="GO" id="GO:0003677">
    <property type="term" value="F:DNA binding"/>
    <property type="evidence" value="ECO:0007669"/>
    <property type="project" value="UniProtKB-KW"/>
</dbReference>
<organism evidence="5 6">
    <name type="scientific">Aquisalimonas asiatica</name>
    <dbReference type="NCBI Taxonomy" id="406100"/>
    <lineage>
        <taxon>Bacteria</taxon>
        <taxon>Pseudomonadati</taxon>
        <taxon>Pseudomonadota</taxon>
        <taxon>Gammaproteobacteria</taxon>
        <taxon>Chromatiales</taxon>
        <taxon>Ectothiorhodospiraceae</taxon>
        <taxon>Aquisalimonas</taxon>
    </lineage>
</organism>
<dbReference type="FunFam" id="2.40.50.140:FF:000006">
    <property type="entry name" value="Cold shock protein CspC"/>
    <property type="match status" value="1"/>
</dbReference>
<dbReference type="InterPro" id="IPR019844">
    <property type="entry name" value="CSD_CS"/>
</dbReference>
<keyword evidence="2" id="KW-0963">Cytoplasm</keyword>
<dbReference type="OrthoDB" id="9810590at2"/>
<dbReference type="GO" id="GO:0005829">
    <property type="term" value="C:cytosol"/>
    <property type="evidence" value="ECO:0007669"/>
    <property type="project" value="UniProtKB-ARBA"/>
</dbReference>
<feature type="domain" description="CSD" evidence="4">
    <location>
        <begin position="4"/>
        <end position="68"/>
    </location>
</feature>
<dbReference type="RefSeq" id="WP_091640976.1">
    <property type="nucleotide sequence ID" value="NZ_FOEG01000002.1"/>
</dbReference>
<dbReference type="PANTHER" id="PTHR11544">
    <property type="entry name" value="COLD SHOCK DOMAIN CONTAINING PROTEINS"/>
    <property type="match status" value="1"/>
</dbReference>
<dbReference type="InterPro" id="IPR012156">
    <property type="entry name" value="Cold_shock_CspA"/>
</dbReference>
<dbReference type="Proteomes" id="UP000199657">
    <property type="component" value="Unassembled WGS sequence"/>
</dbReference>
<accession>A0A1H8RWA5</accession>
<dbReference type="EMBL" id="FOEG01000002">
    <property type="protein sequence ID" value="SEO70635.1"/>
    <property type="molecule type" value="Genomic_DNA"/>
</dbReference>
<dbReference type="PIRSF" id="PIRSF002599">
    <property type="entry name" value="Cold_shock_A"/>
    <property type="match status" value="1"/>
</dbReference>
<keyword evidence="6" id="KW-1185">Reference proteome</keyword>
<dbReference type="Pfam" id="PF00313">
    <property type="entry name" value="CSD"/>
    <property type="match status" value="1"/>
</dbReference>
<dbReference type="PROSITE" id="PS00352">
    <property type="entry name" value="CSD_1"/>
    <property type="match status" value="1"/>
</dbReference>
<name>A0A1H8RWA5_9GAMM</name>
<dbReference type="InterPro" id="IPR012340">
    <property type="entry name" value="NA-bd_OB-fold"/>
</dbReference>
<protein>
    <submittedName>
        <fullName evidence="5">Cold-shock DNA-binding protein family</fullName>
    </submittedName>
</protein>
<evidence type="ECO:0000313" key="5">
    <source>
        <dbReference type="EMBL" id="SEO70635.1"/>
    </source>
</evidence>
<evidence type="ECO:0000256" key="1">
    <source>
        <dbReference type="ARBA" id="ARBA00004496"/>
    </source>
</evidence>
<dbReference type="InterPro" id="IPR050181">
    <property type="entry name" value="Cold_shock_domain"/>
</dbReference>
<sequence>MAERETGTVKWFDAAKGYGFIAREAGDDVFVHFRAIRGTGYRTLEDGQQVEFGVVEGQKGLQADDVVAVG</sequence>
<evidence type="ECO:0000259" key="4">
    <source>
        <dbReference type="PROSITE" id="PS51857"/>
    </source>
</evidence>
<evidence type="ECO:0000256" key="2">
    <source>
        <dbReference type="ARBA" id="ARBA00022490"/>
    </source>
</evidence>
<dbReference type="InterPro" id="IPR002059">
    <property type="entry name" value="CSP_DNA-bd"/>
</dbReference>
<dbReference type="SUPFAM" id="SSF50249">
    <property type="entry name" value="Nucleic acid-binding proteins"/>
    <property type="match status" value="1"/>
</dbReference>
<evidence type="ECO:0000256" key="3">
    <source>
        <dbReference type="RuleBase" id="RU000408"/>
    </source>
</evidence>
<dbReference type="CDD" id="cd04458">
    <property type="entry name" value="CSP_CDS"/>
    <property type="match status" value="1"/>
</dbReference>
<evidence type="ECO:0000313" key="6">
    <source>
        <dbReference type="Proteomes" id="UP000199657"/>
    </source>
</evidence>
<comment type="subcellular location">
    <subcellularLocation>
        <location evidence="1 3">Cytoplasm</location>
    </subcellularLocation>
</comment>
<dbReference type="InterPro" id="IPR011129">
    <property type="entry name" value="CSD"/>
</dbReference>
<dbReference type="AlphaFoldDB" id="A0A1H8RWA5"/>